<sequence length="159" mass="18395">MKLIPFTPDDYTLLVGWIPDEVSNLQWSGALYEWPLTTEQIKHHVQSKNVTPFLVESKGKQVGFVELIRESDEVYRLCRVLIANQAARGSRVEKELLQMAIDHAQSQFGAKKIKLSVFEQNIQAIKCYLSLGFKITASEKKFHKFKGQWWPLLRMEMAL</sequence>
<dbReference type="eggNOG" id="COG0456">
    <property type="taxonomic scope" value="Bacteria"/>
</dbReference>
<dbReference type="KEGG" id="dat:HRM2_33100"/>
<dbReference type="Pfam" id="PF00583">
    <property type="entry name" value="Acetyltransf_1"/>
    <property type="match status" value="1"/>
</dbReference>
<proteinExistence type="predicted"/>
<evidence type="ECO:0000313" key="3">
    <source>
        <dbReference type="Proteomes" id="UP000000442"/>
    </source>
</evidence>
<protein>
    <submittedName>
        <fullName evidence="2">Acetyltransferase</fullName>
    </submittedName>
</protein>
<name>C0QM68_DESAH</name>
<dbReference type="PROSITE" id="PS51186">
    <property type="entry name" value="GNAT"/>
    <property type="match status" value="1"/>
</dbReference>
<dbReference type="InterPro" id="IPR000182">
    <property type="entry name" value="GNAT_dom"/>
</dbReference>
<dbReference type="SUPFAM" id="SSF55729">
    <property type="entry name" value="Acyl-CoA N-acyltransferases (Nat)"/>
    <property type="match status" value="1"/>
</dbReference>
<dbReference type="RefSeq" id="WP_015905147.1">
    <property type="nucleotide sequence ID" value="NC_012108.1"/>
</dbReference>
<organism evidence="2 3">
    <name type="scientific">Desulforapulum autotrophicum (strain ATCC 43914 / DSM 3382 / VKM B-1955 / HRM2)</name>
    <name type="common">Desulfobacterium autotrophicum</name>
    <dbReference type="NCBI Taxonomy" id="177437"/>
    <lineage>
        <taxon>Bacteria</taxon>
        <taxon>Pseudomonadati</taxon>
        <taxon>Thermodesulfobacteriota</taxon>
        <taxon>Desulfobacteria</taxon>
        <taxon>Desulfobacterales</taxon>
        <taxon>Desulfobacteraceae</taxon>
        <taxon>Desulforapulum</taxon>
    </lineage>
</organism>
<evidence type="ECO:0000313" key="2">
    <source>
        <dbReference type="EMBL" id="ACN16385.1"/>
    </source>
</evidence>
<dbReference type="AlphaFoldDB" id="C0QM68"/>
<keyword evidence="3" id="KW-1185">Reference proteome</keyword>
<dbReference type="GO" id="GO:0016747">
    <property type="term" value="F:acyltransferase activity, transferring groups other than amino-acyl groups"/>
    <property type="evidence" value="ECO:0007669"/>
    <property type="project" value="InterPro"/>
</dbReference>
<evidence type="ECO:0000259" key="1">
    <source>
        <dbReference type="PROSITE" id="PS51186"/>
    </source>
</evidence>
<dbReference type="Gene3D" id="3.40.630.30">
    <property type="match status" value="1"/>
</dbReference>
<dbReference type="Proteomes" id="UP000000442">
    <property type="component" value="Chromosome"/>
</dbReference>
<dbReference type="EMBL" id="CP001087">
    <property type="protein sequence ID" value="ACN16385.1"/>
    <property type="molecule type" value="Genomic_DNA"/>
</dbReference>
<dbReference type="PANTHER" id="PTHR43415:SF5">
    <property type="entry name" value="ACETYLTRANSFERASE"/>
    <property type="match status" value="1"/>
</dbReference>
<accession>C0QM68</accession>
<dbReference type="InterPro" id="IPR016181">
    <property type="entry name" value="Acyl_CoA_acyltransferase"/>
</dbReference>
<reference evidence="2 3" key="1">
    <citation type="journal article" date="2009" name="Environ. Microbiol.">
        <title>Genome sequence of Desulfobacterium autotrophicum HRM2, a marine sulfate reducer oxidizing organic carbon completely to carbon dioxide.</title>
        <authorList>
            <person name="Strittmatter A.W."/>
            <person name="Liesegang H."/>
            <person name="Rabus R."/>
            <person name="Decker I."/>
            <person name="Amann J."/>
            <person name="Andres S."/>
            <person name="Henne A."/>
            <person name="Fricke W.F."/>
            <person name="Martinez-Arias R."/>
            <person name="Bartels D."/>
            <person name="Goesmann A."/>
            <person name="Krause L."/>
            <person name="Puehler A."/>
            <person name="Klenk H.P."/>
            <person name="Richter M."/>
            <person name="Schuler M."/>
            <person name="Gloeckner F.O."/>
            <person name="Meyerdierks A."/>
            <person name="Gottschalk G."/>
            <person name="Amann R."/>
        </authorList>
    </citation>
    <scope>NUCLEOTIDE SEQUENCE [LARGE SCALE GENOMIC DNA]</scope>
    <source>
        <strain evidence="3">ATCC 43914 / DSM 3382 / HRM2</strain>
    </source>
</reference>
<dbReference type="HOGENOM" id="CLU_013985_3_2_7"/>
<dbReference type="PANTHER" id="PTHR43415">
    <property type="entry name" value="SPERMIDINE N(1)-ACETYLTRANSFERASE"/>
    <property type="match status" value="1"/>
</dbReference>
<feature type="domain" description="N-acetyltransferase" evidence="1">
    <location>
        <begin position="1"/>
        <end position="159"/>
    </location>
</feature>
<gene>
    <name evidence="2" type="ordered locus">HRM2_33100</name>
</gene>
<dbReference type="STRING" id="177437.HRM2_33100"/>
<dbReference type="OrthoDB" id="326501at2"/>